<dbReference type="Proteomes" id="UP000311919">
    <property type="component" value="Unassembled WGS sequence"/>
</dbReference>
<dbReference type="OrthoDB" id="6255127at2759"/>
<dbReference type="STRING" id="6182.A0A4Z2DMR6"/>
<comment type="caution">
    <text evidence="1">The sequence shown here is derived from an EMBL/GenBank/DDBJ whole genome shotgun (WGS) entry which is preliminary data.</text>
</comment>
<reference evidence="1 2" key="1">
    <citation type="submission" date="2019-03" db="EMBL/GenBank/DDBJ databases">
        <title>An improved genome assembly of the fluke Schistosoma japonicum.</title>
        <authorList>
            <person name="Hu W."/>
            <person name="Luo F."/>
            <person name="Yin M."/>
            <person name="Mo X."/>
            <person name="Sun C."/>
            <person name="Wu Q."/>
            <person name="Zhu B."/>
            <person name="Xiang M."/>
            <person name="Wang J."/>
            <person name="Wang Y."/>
            <person name="Zhang T."/>
            <person name="Xu B."/>
            <person name="Zheng H."/>
            <person name="Feng Z."/>
        </authorList>
    </citation>
    <scope>NUCLEOTIDE SEQUENCE [LARGE SCALE GENOMIC DNA]</scope>
    <source>
        <strain evidence="1">HuSjv2</strain>
        <tissue evidence="1">Worms</tissue>
    </source>
</reference>
<evidence type="ECO:0000313" key="1">
    <source>
        <dbReference type="EMBL" id="TNN17672.1"/>
    </source>
</evidence>
<gene>
    <name evidence="1" type="ORF">EWB00_011067</name>
</gene>
<accession>A0A4Z2DMR6</accession>
<protein>
    <submittedName>
        <fullName evidence="1">Uncharacterized protein</fullName>
    </submittedName>
</protein>
<evidence type="ECO:0000313" key="2">
    <source>
        <dbReference type="Proteomes" id="UP000311919"/>
    </source>
</evidence>
<keyword evidence="2" id="KW-1185">Reference proteome</keyword>
<dbReference type="EMBL" id="SKCS01000090">
    <property type="protein sequence ID" value="TNN17672.1"/>
    <property type="molecule type" value="Genomic_DNA"/>
</dbReference>
<name>A0A4Z2DMR6_SCHJA</name>
<organism evidence="1 2">
    <name type="scientific">Schistosoma japonicum</name>
    <name type="common">Blood fluke</name>
    <dbReference type="NCBI Taxonomy" id="6182"/>
    <lineage>
        <taxon>Eukaryota</taxon>
        <taxon>Metazoa</taxon>
        <taxon>Spiralia</taxon>
        <taxon>Lophotrochozoa</taxon>
        <taxon>Platyhelminthes</taxon>
        <taxon>Trematoda</taxon>
        <taxon>Digenea</taxon>
        <taxon>Strigeidida</taxon>
        <taxon>Schistosomatoidea</taxon>
        <taxon>Schistosomatidae</taxon>
        <taxon>Schistosoma</taxon>
    </lineage>
</organism>
<sequence>MDKDCTSHQHYEQNCDNAWKFIPKFTSKEFKFNIRRRAKPILDEIIGQLTLVKSSNPFMPCDELRFTLNENHTYGLPFYLNSDTGELRTNALLFNMLKDEPLSVIATVESVNYKKISDATLITISWEEAYLNDENNSALPSNEQYPVNEEHQITSLKRVARAIDTVNNIDFEFIRDDIRPTENICCGQAWSVTARIIFPPGVHNVDIELFGPRNISDYFGYVRLFGNLSIGQKLKLGNLKNVTDPYVEINLADPTQFRQMKLKLENVEVTGQTSGAYDQFSIGLHFAVILWKKDGLVPETKLNAGIVLQSRDIVWVGLLTLLYTETCPTLSSEISISSCPKIIIPTDIAVVTAEVYLPILIEDYTFSVYSTGNSATVSYMDLQKGEGLTKYEPKSVVQSTHEEVLNNSIITKRIDISVKELRNIYGLIYIAPRESKVVKLVAYIQITDKPSYKALIGFRVQTSSNKVISVECTIPVNHDQNVHYGNLMPYVIDNTTVPAEVEKISELKFTIKFSPMSKQIYALTLKFANIVLGEICYPTIVDIGSKLTYKLSRMRLYTRYSMHGMDKLRSEATIYLGQIDNPTNQTIGYFIRLNVKIKPRHEESSHDINDTCIFTDLILNSGTKQTISMPFKITKHQPEPIPPNKKPIASLVIHNPTPRTPMNGYYTTLFGIITWSEMTVYTPVRILFRMSSSDSTLIEQKFCSIGKALETVVPVNAKMSINNNVGLIQLPSVYIQSASMNKYDQSMTVKYVIEINKSTPFKINLDVFFGDDNTSQEMAFVPSNYTPAPELSVNQQPIGSLQSLLISRADNYLHPDTFTIIMASIVVSPTARQHYTMEVEVSKLTKGVQMFEPRILDTGLLVTPDKFQFSVINNTAHVIIGNLQFDDIHVLQGSITKNELTSINVIIPLNIRTAVTNSIDLKLVISGGNHTYNTPFKFNIGALKTGPSTLITSVAYQIDSINSDKLPDNIVYPVTPGEIGRIYNQIHLNLPKCDEYQITVSTVNSFSWPVDIIDIIILDVSNFIWTSNLSDYQVIKSSRFGSVTIDEASVNLDFCAPEGFGNDVRIDVFIRPWARNNNTILGSEKTVKITGNVKIKSIRAKVDIDSVNVVISPVISMEQYIYQNNKSSGYRQMLKISAHTTDNLDREPGEITKITFCIQVPEYSKLPNCSVAFSSGYSSIYNESEMTILSVNVEPKGIFQTLEKFKVEYSSKYHNEQQDTASVLFGNLVNPGSLNGHLQNTITISVTVRISDSKMTNNGSKVKLTMISKFGNLTDTTDVFQTIRRSGNERAIISMNLQEIFEVGKDKIVYGDGDILKLNLKMKMEQNSSLECSRQVLNIYPGRNVKNVEISSNPPVLYSTVQNTKHLWLFQFQGGPFRFDSTVSLEIHVYFKDKIMLPLQKITAQYNVVAELVCVPVNKLIHINAHVGRYLGKVTVTLADKTVINGITPRCDNVVKLAERSNTDSCQMNSLITHDTVRRSQLNADILNQPIIILFEKLVFVSRIVLISLDSNNKIKKLNISTTTNGILFNNILTMENSTTELEFKNTHFAPLLGTRGLHLIAAKTENDKQKINFTAEIYGCKATSDPLKFDPCSAKFIEESNENRPLKTILTSNEILFYCDTSPVNIGRHYK</sequence>
<proteinExistence type="predicted"/>